<dbReference type="SUPFAM" id="SSF58069">
    <property type="entry name" value="Virus ectodomain"/>
    <property type="match status" value="1"/>
</dbReference>
<feature type="region of interest" description="Fusion peptide" evidence="33">
    <location>
        <begin position="508"/>
        <end position="528"/>
    </location>
</feature>
<feature type="site" description="Cleavage; by host furin" evidence="33">
    <location>
        <begin position="507"/>
        <end position="508"/>
    </location>
</feature>
<feature type="domain" description="Human immunodeficiency virus 1 envelope glycoprotein Gp120" evidence="36">
    <location>
        <begin position="33"/>
        <end position="507"/>
    </location>
</feature>
<keyword evidence="19 33" id="KW-1043">Host membrane</keyword>
<keyword evidence="17 33" id="KW-1161">Viral attachment to host cell</keyword>
<feature type="short sequence motif" description="Di-leucine internalization motif" evidence="33">
    <location>
        <begin position="851"/>
        <end position="852"/>
    </location>
</feature>
<protein>
    <recommendedName>
        <fullName evidence="33">Envelope glycoprotein gp160</fullName>
    </recommendedName>
    <alternativeName>
        <fullName evidence="33">Env polyprotein</fullName>
    </alternativeName>
    <component>
        <recommendedName>
            <fullName evidence="33">Surface protein gp120</fullName>
            <shortName evidence="33">SU</shortName>
        </recommendedName>
        <alternativeName>
            <fullName evidence="33">Glycoprotein 120</fullName>
            <shortName evidence="33">gp120</shortName>
        </alternativeName>
    </component>
    <component>
        <recommendedName>
            <fullName evidence="33">Transmembrane protein gp41</fullName>
            <shortName evidence="33">TM</shortName>
        </recommendedName>
        <alternativeName>
            <fullName evidence="33">Glycoprotein 41</fullName>
            <shortName evidence="33">gp41</shortName>
        </alternativeName>
    </component>
</protein>
<evidence type="ECO:0000256" key="13">
    <source>
        <dbReference type="ARBA" id="ARBA00022685"/>
    </source>
</evidence>
<evidence type="ECO:0000256" key="28">
    <source>
        <dbReference type="ARBA" id="ARBA00023180"/>
    </source>
</evidence>
<feature type="region of interest" description="CD4-binding loop" evidence="33">
    <location>
        <begin position="363"/>
        <end position="373"/>
    </location>
</feature>
<evidence type="ECO:0000256" key="5">
    <source>
        <dbReference type="ARBA" id="ARBA00004578"/>
    </source>
</evidence>
<evidence type="ECO:0000256" key="30">
    <source>
        <dbReference type="ARBA" id="ARBA00023288"/>
    </source>
</evidence>
<comment type="function">
    <text evidence="33">Envelope glycoprotein gp160: Oligomerizes in the host endoplasmic reticulum into predominantly trimers. In a second time, gp160 transits in the host Golgi, where glycosylation is completed. The precursor is then proteolytically cleaved in the trans-Golgi and thereby activated by cellular furin or furin-like proteases to produce gp120 and gp41.</text>
</comment>
<comment type="PTM">
    <text evidence="33">Specific enzymatic cleavages in vivo yield mature proteins. Envelope glycoproteins are synthesized as a inactive precursor that is heavily N-glycosylated and processed likely by host cell furin in the Golgi to yield the mature SU and TM proteins. The cleavage site between SU and TM requires the minimal sequence [KR]-X-[KR]-R. About 2 of the 9 disulfide bonds of gp41 are reduced by P4HB/PDI, following binding to CD4 receptor.</text>
</comment>
<comment type="miscellaneous">
    <text evidence="33">HIV-1 lineages are divided in three main groups, M (for Major), O (for Outlier), and N (for New, or Non-M, Non-O). The vast majority of strains found worldwide belong to the group M. Group O seems to be endemic to and largely confined to Cameroon and neighboring countries in West Central Africa, where these viruses represent a small minority of HIV-1 strains. The group N is represented by a limited number of isolates from Cameroonian persons. The group M is further subdivided in 9 clades or subtypes (A to D, F to H, J and K).</text>
</comment>
<evidence type="ECO:0000256" key="7">
    <source>
        <dbReference type="ARBA" id="ARBA00022506"/>
    </source>
</evidence>
<comment type="function">
    <text evidence="33">Surface protein gp120: Attaches the virus to the host lymphoid cell by binding to the primary receptor CD4. This interaction induces a structural rearrangement creating a high affinity binding site for a chemokine coreceptor like CXCR4 and/or CCR5. Acts as a ligand for CD209/DC-SIGN and CLEC4M/DC-SIGNR, which are respectively found on dendritic cells (DCs), and on endothelial cells of liver sinusoids and lymph node sinuses. These interactions allow capture of viral particles at mucosal surfaces by these cells and subsequent transmission to permissive cells. HIV subverts the migration properties of dendritic cells to gain access to CD4+ T-cells in lymph nodes. Virus transmission to permissive T-cells occurs either in trans (without DCs infection, through viral capture and transmission), or in cis (following DCs productive infection, through the usual CD4-gp120 interaction), thereby inducing a robust infection. In trans infection, bound virions remain infectious over days and it is proposed that they are not degraded, but protected in non-lysosomal acidic organelles within the DCs close to the cell membrane thus contributing to the viral infectious potential during DCs' migration from the periphery to the lymphoid tissues. On arrival at lymphoid tissues, intact virions recycle back to DCs' cell surface allowing virus transmission to CD4+ T-cells.</text>
</comment>
<dbReference type="Gene3D" id="1.20.5.490">
    <property type="entry name" value="Single helix bin"/>
    <property type="match status" value="1"/>
</dbReference>
<sequence length="852" mass="96395">MRVKEIKKNCQHLWRWGIMLLGILMICNAEDNLWVTVYYGVPVWKEATTTLFCASDAKAYEPEVHNVWATHACVPTDPNPQEVVLENVTENFNMWKNNMVEQMHEDIISLWDQSLKPCVKLTPLCVTLNCTDLGNATNTNATNTNSSIEEMMEKGEIKNCSFKVNTEIRDKVKKEHALFYRLDVVPIDNTSYRLISCNTSVITQACPKVSFEPIPIHYCAPAGFAILKCNDKKFNGTGPCTNVSTVQCTHGIRPVISTQLLLNGSLAEEEVVIRSANFSNNAKIIIVHLNESVEINCTRPNNNTRKSIHIGPGRAFYTTGEIIGDIRQAHCNLSRAKWNDTLQRIVIKLRKQIGNKTIVFKQSSGGDPEIVMHSFNCGGEFFYCNTTQLFNSTWNSTGGLNNTGGNDTITLPCRIKQIINMWQEVGKAMYAPPIRGQIRCSSNITGLLLTRDGGNNGINETEVFRPGGGDMRDNWRSELYKYKVVQIEPLGVAPTKAKRRVVQREKRAVGIGAVFLGFLGAAGSTMGAASMTLTVQARLLLSGIVQQQNNLLRAIEAQQHLLQLTVWGIKQLQARVLAVERYLKDQQLLGIWGCSGKLICTTAVPWNASWSNKSLDEIWDNMTWMEWDREINNYTSLIYTLIEKSQNQQEKNEQELLELDKWASLWNWFDITNWLWYIKIFIMIVGGLIGLRIVFTVLSIVNRVRQGYSPLSFQTHPPAARGPDRPEGIEEEGGERDRDRSGPLVNGFLTLIWIDLRSLCLFLYHRLRDLLLIAARIVELLGRRGWGVLKYWWNVLQYWSQELKNSAVSLLNVTAIAVAEGTDRVIEGLQRAFRAILHIPVRIRQGLERALL</sequence>
<feature type="disulfide bond" evidence="33">
    <location>
        <begin position="229"/>
        <end position="240"/>
    </location>
</feature>
<feature type="chain" id="PRO_5023343693" description="Envelope glycoprotein gp160" evidence="33">
    <location>
        <begin position="32"/>
        <end position="852"/>
    </location>
</feature>
<keyword evidence="29 33" id="KW-0899">Viral immunoevasion</keyword>
<evidence type="ECO:0000256" key="22">
    <source>
        <dbReference type="ARBA" id="ARBA00022989"/>
    </source>
</evidence>
<dbReference type="GO" id="GO:1903908">
    <property type="term" value="P:positive regulation of plasma membrane raft polarization"/>
    <property type="evidence" value="ECO:0007669"/>
    <property type="project" value="UniProtKB-UniRule"/>
</dbReference>
<comment type="miscellaneous">
    <text evidence="33">Inhibitors targeting HIV-1 viral envelope proteins are used as antiretroviral drugs. Attachment of virions to the cell surface via non-specific interactions and CD4 binding can be blocked by inhibitors that include cyanovirin-N, cyclotriazadisulfonamide analogs, PRO 2000, TNX 355 and PRO 542. In addition, BMS 806 can block CD4-induced conformational changes. Env interactions with the coreceptor molecules can be targeted by CCR5 antagonists including SCH-D, maraviroc (UK 427857) and aplaviroc (GW 873140), and the CXCR4 antagonist AMD 070. Fusion of viral and cellular membranes can be inhibited by peptides such as enfuvirtide and tifuvirtide (T 1249). Resistance to inhibitors associated with mutations in Env are observed. Most of the time, single mutations confer only a modest reduction in drug susceptibility. Combination of several mutations is usually required to develop a high-level drug resistance.</text>
</comment>
<keyword evidence="18 33" id="KW-0946">Virion</keyword>
<comment type="subcellular location">
    <subcellularLocation>
        <location evidence="3">Host cell membrane</location>
        <topology evidence="3">Peripheral membrane protein</topology>
    </subcellularLocation>
    <subcellularLocation>
        <location evidence="1">Host cell membrane</location>
        <topology evidence="1">Single-pass type I membrane protein</topology>
    </subcellularLocation>
    <subcellularLocation>
        <location evidence="2">Host endosome membrane</location>
        <topology evidence="2">Peripheral membrane protein</topology>
    </subcellularLocation>
    <subcellularLocation>
        <location evidence="5">Host endosome membrane</location>
        <topology evidence="5">Single-pass type I membrane protein</topology>
    </subcellularLocation>
    <subcellularLocation>
        <location evidence="6">Virion membrane</location>
        <topology evidence="6">Peripheral membrane protein</topology>
    </subcellularLocation>
    <subcellularLocation>
        <location evidence="4">Virion membrane</location>
        <topology evidence="4">Single-pass type I membrane protein</topology>
    </subcellularLocation>
</comment>
<dbReference type="GO" id="GO:0019082">
    <property type="term" value="P:viral protein processing"/>
    <property type="evidence" value="ECO:0007669"/>
    <property type="project" value="UniProtKB-UniRule"/>
</dbReference>
<dbReference type="GO" id="GO:0020002">
    <property type="term" value="C:host cell plasma membrane"/>
    <property type="evidence" value="ECO:0007669"/>
    <property type="project" value="UniProtKB-SubCell"/>
</dbReference>
<feature type="disulfide bond" evidence="33">
    <location>
        <begin position="219"/>
        <end position="248"/>
    </location>
</feature>
<comment type="function">
    <text evidence="33">Transmembrane protein gp41: Acts as a class I viral fusion protein. Under the current model, the protein has at least 3 conformational states: pre-fusion native state, pre-hairpin intermediate state, and post-fusion hairpin state. During fusion of viral and target intracellular membranes, the coiled coil regions (heptad repeats) assume a trimer-of-hairpins structure, positioning the fusion peptide in close proximity to the C-terminal region of the ectodomain. The formation of this structure appears to drive apposition and subsequent fusion of viral and target cell membranes. Complete fusion occurs in host cell endosomes and is dynamin-dependent, however some lipid transfer might occur at the plasma membrane. The virus undergoes clathrin-dependent internalization long before endosomal fusion, thus minimizing the surface exposure of conserved viral epitopes during fusion and reducing the efficacy of inhibitors targeting these epitopes. Membranes fusion leads to delivery of the nucleocapsid into the cytoplasm.</text>
</comment>
<evidence type="ECO:0000256" key="24">
    <source>
        <dbReference type="ARBA" id="ARBA00023054"/>
    </source>
</evidence>
<comment type="subcellular location">
    <molecule>Transmembrane protein gp41</molecule>
    <subcellularLocation>
        <location evidence="33">Virion membrane</location>
        <topology evidence="33">Single-pass type I membrane protein</topology>
    </subcellularLocation>
    <subcellularLocation>
        <location evidence="33">Host cell membrane</location>
        <topology evidence="33">Single-pass type I membrane protein</topology>
    </subcellularLocation>
    <subcellularLocation>
        <location evidence="33">Host endosome membrane</location>
        <topology evidence="33">Single-pass type I membrane protein</topology>
    </subcellularLocation>
    <text evidence="33">It is probably concentrated at the site of budding and incorporated into the virions possibly by contacts between the cytoplasmic tail of Env and the N-terminus of Gag.</text>
</comment>
<comment type="domain">
    <text evidence="33">The membrane proximal external region (MPER) present in gp41 is a tryptophan-rich region recognized by the antibodies 2F5, Z13, and 4E10. MPER seems to play a role in fusion.</text>
</comment>
<keyword evidence="26 33" id="KW-0564">Palmitate</keyword>
<evidence type="ECO:0000256" key="17">
    <source>
        <dbReference type="ARBA" id="ARBA00022804"/>
    </source>
</evidence>
<keyword evidence="21 33" id="KW-1164">Virus endocytosis by host</keyword>
<dbReference type="CDD" id="cd09909">
    <property type="entry name" value="HIV-1-like_HR1-HR2"/>
    <property type="match status" value="1"/>
</dbReference>
<evidence type="ECO:0000256" key="26">
    <source>
        <dbReference type="ARBA" id="ARBA00023139"/>
    </source>
</evidence>
<keyword evidence="7 33" id="KW-1168">Fusion of virus membrane with host membrane</keyword>
<dbReference type="InterPro" id="IPR036377">
    <property type="entry name" value="Gp120_core_sf"/>
</dbReference>
<dbReference type="GO" id="GO:0055036">
    <property type="term" value="C:virion membrane"/>
    <property type="evidence" value="ECO:0007669"/>
    <property type="project" value="UniProtKB-SubCell"/>
</dbReference>
<comment type="caution">
    <text evidence="33 34">Lacks conserved residue(s) required for the propagation of feature annotation.</text>
</comment>
<feature type="coiled-coil region" evidence="33">
    <location>
        <begin position="629"/>
        <end position="663"/>
    </location>
</feature>
<feature type="domain" description="Retroviral envelope protein GP41-like" evidence="37">
    <location>
        <begin position="526"/>
        <end position="716"/>
    </location>
</feature>
<evidence type="ECO:0000256" key="1">
    <source>
        <dbReference type="ARBA" id="ARBA00004402"/>
    </source>
</evidence>
<comment type="PTM">
    <text evidence="33">Highly glycosylated by host. The high number of glycan on the protein is reffered to as 'glycan shield' because it contributes to hide protein sequence from adaptive immune system.</text>
</comment>
<evidence type="ECO:0000256" key="34">
    <source>
        <dbReference type="RuleBase" id="RU363095"/>
    </source>
</evidence>
<dbReference type="GO" id="GO:0052031">
    <property type="term" value="P:symbiont-mediated perturbation of host defense response"/>
    <property type="evidence" value="ECO:0007669"/>
    <property type="project" value="UniProtKB-UniRule"/>
</dbReference>
<dbReference type="HAMAP" id="MF_04083">
    <property type="entry name" value="HIV_ENV"/>
    <property type="match status" value="1"/>
</dbReference>
<feature type="chain" id="PRO_5023343694" description="Transmembrane protein gp41" evidence="33">
    <location>
        <begin position="508"/>
        <end position="852"/>
    </location>
</feature>
<evidence type="ECO:0000256" key="12">
    <source>
        <dbReference type="ARBA" id="ARBA00022595"/>
    </source>
</evidence>
<evidence type="ECO:0000256" key="29">
    <source>
        <dbReference type="ARBA" id="ARBA00023280"/>
    </source>
</evidence>
<dbReference type="FunFam" id="2.170.40.20:FF:000001">
    <property type="entry name" value="Envelope glycoprotein gp160"/>
    <property type="match status" value="1"/>
</dbReference>
<evidence type="ECO:0000256" key="27">
    <source>
        <dbReference type="ARBA" id="ARBA00023157"/>
    </source>
</evidence>
<comment type="subunit">
    <text evidence="32">The mature envelope protein (Env) consists of a homotrimer of non-covalently associated gp120-gp41 heterodimers. The resulting complex protrudes from the virus surface as a spike. There seems to be as few as 10 spikes on the average virion. Interacts with host CD4, CCR5 and CXCR4. Gp120 also interacts with the C-type lectins CD209/DC-SIGN and CLEC4M/DC-SIGNR (collectively referred to as DC-SIGN(R)). Gp120 and gp41 interact with GalCer. Gp120 interacts with host ITGA4/ITGB7 complex; on CD4+ T-cells, this interaction results in rapid activation of integrin ITGAL/LFA-1, which facilitates efficient cell-to-cell spreading of HIV-1. Gp120 interacts with cell-associated heparan sulfate; this interaction increases virus infectivity on permissive cells and may be involved in infection of CD4- cells.</text>
</comment>
<keyword evidence="20 33" id="KW-0261">Viral envelope protein</keyword>
<dbReference type="GO" id="GO:0019062">
    <property type="term" value="P:virion attachment to host cell"/>
    <property type="evidence" value="ECO:0007669"/>
    <property type="project" value="UniProtKB-UniRule"/>
</dbReference>
<keyword evidence="15 33" id="KW-0053">Apoptosis</keyword>
<evidence type="ECO:0000256" key="23">
    <source>
        <dbReference type="ARBA" id="ARBA00023046"/>
    </source>
</evidence>
<comment type="PTM">
    <text evidence="33">Palmitoylation of the transmembrane protein and of Env polyprotein (prior to its proteolytic cleavage) is essential for their association with host cell membrane lipid rafts. Palmitoylation is therefore required for envelope trafficking to classical lipid rafts, but not for viral replication.</text>
</comment>
<comment type="domain">
    <text evidence="33">Some of the most genetically diverse regions of the viral genome are present in Env. They are called variable regions 1 through 5 (V1 through V5). Coreceptor usage of gp120 is determined mainly by the primary structure of the third variable region (V3) in the outer domain of gp120. The sequence of V3 determines which coreceptor, CCR5 and/or CXCR4 (corresponding to R5/macrophage, X4/T cell and R5X4/T cell and macrophage tropism), is used to trigger the fusion potential of the Env complex, and hence which cells the virus can infect. Binding to CCR5 involves a region adjacent in addition to V3.</text>
</comment>
<evidence type="ECO:0000256" key="31">
    <source>
        <dbReference type="ARBA" id="ARBA00023296"/>
    </source>
</evidence>
<accession>A0A0R8WL11</accession>
<keyword evidence="24 33" id="KW-0175">Coiled coil</keyword>
<keyword evidence="23 33" id="KW-1039">Host endosome</keyword>
<evidence type="ECO:0000256" key="32">
    <source>
        <dbReference type="ARBA" id="ARBA00062028"/>
    </source>
</evidence>
<dbReference type="GO" id="GO:1903911">
    <property type="term" value="P:positive regulation of receptor clustering"/>
    <property type="evidence" value="ECO:0007669"/>
    <property type="project" value="UniProtKB-UniRule"/>
</dbReference>
<comment type="subunit">
    <text evidence="33">The mature envelope protein (Env) consists of a homotrimer of non-covalently associated gp120-gp41 heterodimers. The resulting complex protrudes from the virus surface as a spike. There seems to be as few as 10 spikes on the average virion. Surface protein gp120 interacts with host CD4, CCR5 and CXCR4. Gp120 also interacts with the C-type lectins CD209/DC-SIGN and CLEC4M/DC-SIGNR (collectively referred to as DC-SIGN(R)). Gp120 and gp41 interact with GalCer. Gp120 interacts with host ITGA4/ITGB7 complex; on CD4+ T-cells, this interaction results in rapid activation of integrin ITGAL/LFA-1, which facilitates efficient cell-to-cell spreading of HIV-1. Gp120 interacts with cell-associated heparan sulfate; this interaction increases virus infectivity on permissive cells and may be involved in infection of CD4- cells.</text>
</comment>
<evidence type="ECO:0000256" key="6">
    <source>
        <dbReference type="ARBA" id="ARBA00004650"/>
    </source>
</evidence>
<comment type="domain">
    <text evidence="33 34">The 17 amino acids long immunosuppressive region is present in many retroviral envelope proteins. Synthetic peptides derived from this relatively conserved sequence inhibit immune function in vitro and in vivo.</text>
</comment>
<evidence type="ECO:0000256" key="16">
    <source>
        <dbReference type="ARBA" id="ARBA00022729"/>
    </source>
</evidence>
<evidence type="ECO:0000256" key="10">
    <source>
        <dbReference type="ARBA" id="ARBA00022570"/>
    </source>
</evidence>
<dbReference type="GO" id="GO:0019031">
    <property type="term" value="C:viral envelope"/>
    <property type="evidence" value="ECO:0007669"/>
    <property type="project" value="UniProtKB-KW"/>
</dbReference>
<evidence type="ECO:0000256" key="8">
    <source>
        <dbReference type="ARBA" id="ARBA00022510"/>
    </source>
</evidence>
<evidence type="ECO:0000259" key="37">
    <source>
        <dbReference type="Pfam" id="PF00517"/>
    </source>
</evidence>
<dbReference type="FunFam" id="1.20.5.490:FF:000001">
    <property type="entry name" value="Envelope glycoprotein gp160"/>
    <property type="match status" value="1"/>
</dbReference>
<feature type="disulfide bond" evidence="33">
    <location>
        <begin position="594"/>
        <end position="600"/>
    </location>
</feature>
<evidence type="ECO:0000256" key="21">
    <source>
        <dbReference type="ARBA" id="ARBA00022890"/>
    </source>
</evidence>
<dbReference type="Gene3D" id="2.170.40.20">
    <property type="entry name" value="Human immunodeficiency virus 1, Gp160, envelope glycoprotein"/>
    <property type="match status" value="2"/>
</dbReference>
<evidence type="ECO:0000256" key="3">
    <source>
        <dbReference type="ARBA" id="ARBA00004505"/>
    </source>
</evidence>
<gene>
    <name evidence="33 38" type="primary">env</name>
</gene>
<feature type="region of interest" description="MPER; binding to GalCer" evidence="33">
    <location>
        <begin position="658"/>
        <end position="679"/>
    </location>
</feature>
<reference evidence="38" key="1">
    <citation type="journal article" date="2015" name="Retrovirology">
        <title>Recombination elevates the effective evolutionary rate and facilitates the establishment of HIV-1 infection in infants after mother-to-child transmission.</title>
        <authorList>
            <person name="Sanborn K.B."/>
            <person name="Somasundaran M."/>
            <person name="Luzuriaga K."/>
            <person name="Leitner T."/>
        </authorList>
    </citation>
    <scope>NUCLEOTIDE SEQUENCE</scope>
    <source>
        <strain evidence="38">M1002_x_AE1</strain>
    </source>
</reference>
<proteinExistence type="inferred from homology"/>
<comment type="domain">
    <text evidence="33">The CD4-binding region is targeted by the antibody b12.</text>
</comment>
<organismHost>
    <name type="scientific">Homo sapiens</name>
    <name type="common">Human</name>
    <dbReference type="NCBI Taxonomy" id="9606"/>
</organismHost>
<dbReference type="GO" id="GO:0075512">
    <property type="term" value="P:clathrin-dependent endocytosis of virus by host cell"/>
    <property type="evidence" value="ECO:0007669"/>
    <property type="project" value="UniProtKB-UniRule"/>
</dbReference>
<evidence type="ECO:0000256" key="9">
    <source>
        <dbReference type="ARBA" id="ARBA00022511"/>
    </source>
</evidence>
<evidence type="ECO:0000313" key="38">
    <source>
        <dbReference type="EMBL" id="ALA27497.1"/>
    </source>
</evidence>
<evidence type="ECO:0000256" key="35">
    <source>
        <dbReference type="SAM" id="MobiDB-lite"/>
    </source>
</evidence>
<feature type="topological domain" description="Cytoplasmic" evidence="33">
    <location>
        <begin position="702"/>
        <end position="852"/>
    </location>
</feature>
<feature type="region of interest" description="Disordered" evidence="35">
    <location>
        <begin position="712"/>
        <end position="739"/>
    </location>
</feature>
<keyword evidence="8 33" id="KW-1170">Fusion of virus membrane with host endosomal membrane</keyword>
<dbReference type="GO" id="GO:0044175">
    <property type="term" value="C:host cell endosome membrane"/>
    <property type="evidence" value="ECO:0007669"/>
    <property type="project" value="UniProtKB-SubCell"/>
</dbReference>
<dbReference type="GO" id="GO:0019064">
    <property type="term" value="P:fusion of virus membrane with host plasma membrane"/>
    <property type="evidence" value="ECO:0007669"/>
    <property type="project" value="UniProtKB-UniRule"/>
</dbReference>
<keyword evidence="12 33" id="KW-1162">Viral penetration into host cytoplasm</keyword>
<keyword evidence="25 33" id="KW-0472">Membrane</keyword>
<dbReference type="FunFam" id="1.10.287.210:FF:000001">
    <property type="entry name" value="Envelope glycoprotein gp160"/>
    <property type="match status" value="1"/>
</dbReference>
<name>A0A0R8WL11_HV1</name>
<dbReference type="InterPro" id="IPR000328">
    <property type="entry name" value="GP41-like"/>
</dbReference>
<dbReference type="Pfam" id="PF00516">
    <property type="entry name" value="GP120"/>
    <property type="match status" value="1"/>
</dbReference>
<evidence type="ECO:0000256" key="25">
    <source>
        <dbReference type="ARBA" id="ARBA00023136"/>
    </source>
</evidence>
<dbReference type="InterPro" id="IPR037527">
    <property type="entry name" value="Gp160"/>
</dbReference>
<evidence type="ECO:0000256" key="4">
    <source>
        <dbReference type="ARBA" id="ARBA00004563"/>
    </source>
</evidence>
<evidence type="ECO:0000256" key="20">
    <source>
        <dbReference type="ARBA" id="ARBA00022879"/>
    </source>
</evidence>
<keyword evidence="10 33" id="KW-1165">Clathrin-mediated endocytosis of virus by host</keyword>
<keyword evidence="30 33" id="KW-0449">Lipoprotein</keyword>
<dbReference type="GO" id="GO:0039654">
    <property type="term" value="P:fusion of virus membrane with host endosome membrane"/>
    <property type="evidence" value="ECO:0007669"/>
    <property type="project" value="UniProtKB-UniRule"/>
</dbReference>
<feature type="transmembrane region" description="Helical" evidence="34">
    <location>
        <begin position="508"/>
        <end position="531"/>
    </location>
</feature>
<comment type="similarity">
    <text evidence="33">Belongs to the HIV-1 env protein family.</text>
</comment>
<evidence type="ECO:0000256" key="11">
    <source>
        <dbReference type="ARBA" id="ARBA00022581"/>
    </source>
</evidence>
<keyword evidence="16 33" id="KW-0732">Signal</keyword>
<evidence type="ECO:0000256" key="19">
    <source>
        <dbReference type="ARBA" id="ARBA00022870"/>
    </source>
</evidence>
<comment type="domain">
    <text evidence="33">The YXXL motif is involved in determining the exact site of viral release at the surface of infected mononuclear cells and promotes endocytosis. YXXL and di-leucine endocytosis motifs interact directly or indirectly with the clathrin adapter complexes, opperate independently, and their activities are not additive.</text>
</comment>
<keyword evidence="31 33" id="KW-1160">Virus entry into host cell</keyword>
<comment type="subcellular location">
    <molecule>Surface protein gp120</molecule>
    <subcellularLocation>
        <location evidence="33">Virion membrane</location>
        <topology evidence="33">Peripheral membrane protein</topology>
    </subcellularLocation>
    <subcellularLocation>
        <location evidence="33">Host cell membrane</location>
        <topology evidence="33">Peripheral membrane protein</topology>
    </subcellularLocation>
    <subcellularLocation>
        <location evidence="33">Host endosome membrane</location>
        <topology evidence="33">Single-pass type I membrane protein</topology>
    </subcellularLocation>
    <text evidence="33">The surface protein is not anchored to the viral envelope, but associates with the extravirion surface through its binding to TM. It is probably concentrated at the site of budding and incorporated into the virions possibly by contacts between the cytoplasmic tail of Env and the N-terminus of Gag.</text>
</comment>
<keyword evidence="11 33" id="KW-0945">Host-virus interaction</keyword>
<dbReference type="Pfam" id="PF00517">
    <property type="entry name" value="GP41"/>
    <property type="match status" value="1"/>
</dbReference>
<dbReference type="SUPFAM" id="SSF56502">
    <property type="entry name" value="gp120 core"/>
    <property type="match status" value="2"/>
</dbReference>
<evidence type="ECO:0000256" key="14">
    <source>
        <dbReference type="ARBA" id="ARBA00022692"/>
    </source>
</evidence>
<keyword evidence="14 33" id="KW-0812">Transmembrane</keyword>
<evidence type="ECO:0000256" key="18">
    <source>
        <dbReference type="ARBA" id="ARBA00022844"/>
    </source>
</evidence>
<evidence type="ECO:0000256" key="2">
    <source>
        <dbReference type="ARBA" id="ARBA00004433"/>
    </source>
</evidence>
<dbReference type="GO" id="GO:0016020">
    <property type="term" value="C:membrane"/>
    <property type="evidence" value="ECO:0007669"/>
    <property type="project" value="UniProtKB-UniRule"/>
</dbReference>
<keyword evidence="28 33" id="KW-0325">Glycoprotein</keyword>
<dbReference type="EMBL" id="KT283708">
    <property type="protein sequence ID" value="ALA27497.1"/>
    <property type="molecule type" value="Genomic_DNA"/>
</dbReference>
<feature type="disulfide bond" evidence="33">
    <location>
        <begin position="53"/>
        <end position="73"/>
    </location>
</feature>
<keyword evidence="13 33" id="KW-0165">Cleavage on pair of basic residues</keyword>
<dbReference type="FunFam" id="2.170.40.20:FF:000003">
    <property type="entry name" value="Envelope glycoprotein gp160"/>
    <property type="match status" value="1"/>
</dbReference>
<evidence type="ECO:0000256" key="33">
    <source>
        <dbReference type="HAMAP-Rule" id="MF_04083"/>
    </source>
</evidence>
<keyword evidence="9 33" id="KW-1032">Host cell membrane</keyword>
<dbReference type="InterPro" id="IPR000777">
    <property type="entry name" value="HIV1_Gp120"/>
</dbReference>
<evidence type="ECO:0000259" key="36">
    <source>
        <dbReference type="Pfam" id="PF00516"/>
    </source>
</evidence>
<dbReference type="GO" id="GO:0005198">
    <property type="term" value="F:structural molecule activity"/>
    <property type="evidence" value="ECO:0007669"/>
    <property type="project" value="UniProtKB-UniRule"/>
</dbReference>
<feature type="lipid moiety-binding region" description="S-palmitoyl cysteine; by host" evidence="33">
    <location>
        <position position="760"/>
    </location>
</feature>
<dbReference type="Gene3D" id="1.10.287.210">
    <property type="match status" value="1"/>
</dbReference>
<organism evidence="38">
    <name type="scientific">Human immunodeficiency virus type 1</name>
    <name type="common">HIV-1</name>
    <dbReference type="NCBI Taxonomy" id="11676"/>
    <lineage>
        <taxon>Viruses</taxon>
        <taxon>Riboviria</taxon>
        <taxon>Pararnavirae</taxon>
        <taxon>Artverviricota</taxon>
        <taxon>Revtraviricetes</taxon>
        <taxon>Ortervirales</taxon>
        <taxon>Retroviridae</taxon>
        <taxon>Orthoretrovirinae</taxon>
        <taxon>Lentivirus</taxon>
        <taxon>Lentivirus humimdef1</taxon>
    </lineage>
</organism>
<evidence type="ECO:0000256" key="15">
    <source>
        <dbReference type="ARBA" id="ARBA00022703"/>
    </source>
</evidence>
<feature type="transmembrane region" description="Helical" evidence="34">
    <location>
        <begin position="674"/>
        <end position="701"/>
    </location>
</feature>
<keyword evidence="27 33" id="KW-1015">Disulfide bond</keyword>
<keyword evidence="22 33" id="KW-1133">Transmembrane helix</keyword>
<feature type="region of interest" description="Immunosuppression" evidence="33">
    <location>
        <begin position="570"/>
        <end position="588"/>
    </location>
</feature>
<feature type="short sequence motif" description="YXXL motif; contains endocytosis signal" evidence="33">
    <location>
        <begin position="708"/>
        <end position="711"/>
    </location>
</feature>